<dbReference type="CDD" id="cd18789">
    <property type="entry name" value="SF2_C_XPB"/>
    <property type="match status" value="1"/>
</dbReference>
<dbReference type="PaxDb" id="665571-STHERM_c03100"/>
<keyword evidence="6" id="KW-0413">Isomerase</keyword>
<organism evidence="12 13">
    <name type="scientific">Winmispira thermophila (strain ATCC 49972 / DSM 6192 / RI 19.B1)</name>
    <name type="common">Spirochaeta thermophila</name>
    <dbReference type="NCBI Taxonomy" id="665571"/>
    <lineage>
        <taxon>Bacteria</taxon>
        <taxon>Pseudomonadati</taxon>
        <taxon>Spirochaetota</taxon>
        <taxon>Spirochaetia</taxon>
        <taxon>Winmispirales</taxon>
        <taxon>Winmispiraceae</taxon>
        <taxon>Winmispira</taxon>
    </lineage>
</organism>
<name>E0RP89_WINT6</name>
<dbReference type="InterPro" id="IPR032438">
    <property type="entry name" value="ERCC3_RAD25_C"/>
</dbReference>
<evidence type="ECO:0000313" key="13">
    <source>
        <dbReference type="Proteomes" id="UP000001296"/>
    </source>
</evidence>
<dbReference type="PRINTS" id="PR00851">
    <property type="entry name" value="XRODRMPGMNTB"/>
</dbReference>
<accession>E0RP89</accession>
<dbReference type="SMART" id="SM00487">
    <property type="entry name" value="DEXDc"/>
    <property type="match status" value="1"/>
</dbReference>
<dbReference type="Pfam" id="PF16203">
    <property type="entry name" value="ERCC3_RAD25_C"/>
    <property type="match status" value="1"/>
</dbReference>
<evidence type="ECO:0000313" key="12">
    <source>
        <dbReference type="EMBL" id="ADN01283.1"/>
    </source>
</evidence>
<evidence type="ECO:0000256" key="4">
    <source>
        <dbReference type="ARBA" id="ARBA00022806"/>
    </source>
</evidence>
<evidence type="ECO:0000259" key="11">
    <source>
        <dbReference type="PROSITE" id="PS51194"/>
    </source>
</evidence>
<dbReference type="EC" id="5.6.2.4" evidence="8"/>
<reference key="1">
    <citation type="submission" date="2009-08" db="EMBL/GenBank/DDBJ databases">
        <title>The genome sequence of Spirochaeta thermophila DSM6192.</title>
        <authorList>
            <person name="Angelov A."/>
            <person name="Mientus M."/>
            <person name="Wittenberg S."/>
            <person name="Lehmann R."/>
            <person name="Liesegang H."/>
            <person name="Daniel R."/>
            <person name="Liebl W."/>
        </authorList>
    </citation>
    <scope>NUCLEOTIDE SEQUENCE</scope>
    <source>
        <strain>DSM 6192</strain>
    </source>
</reference>
<dbReference type="NCBIfam" id="NF045503">
    <property type="entry name" value="repair_heli_XPB"/>
    <property type="match status" value="1"/>
</dbReference>
<dbReference type="Proteomes" id="UP000001296">
    <property type="component" value="Chromosome"/>
</dbReference>
<dbReference type="InterPro" id="IPR006935">
    <property type="entry name" value="Helicase/UvrB_N"/>
</dbReference>
<evidence type="ECO:0000256" key="2">
    <source>
        <dbReference type="ARBA" id="ARBA00022741"/>
    </source>
</evidence>
<dbReference type="InterPro" id="IPR032830">
    <property type="entry name" value="XPB/Ssl2_N"/>
</dbReference>
<dbReference type="PANTHER" id="PTHR11274:SF0">
    <property type="entry name" value="GENERAL TRANSCRIPTION AND DNA REPAIR FACTOR IIH HELICASE SUBUNIT XPB"/>
    <property type="match status" value="1"/>
</dbReference>
<evidence type="ECO:0000256" key="5">
    <source>
        <dbReference type="ARBA" id="ARBA00022840"/>
    </source>
</evidence>
<dbReference type="GO" id="GO:0003677">
    <property type="term" value="F:DNA binding"/>
    <property type="evidence" value="ECO:0007669"/>
    <property type="project" value="InterPro"/>
</dbReference>
<dbReference type="EMBL" id="CP001698">
    <property type="protein sequence ID" value="ADN01283.1"/>
    <property type="molecule type" value="Genomic_DNA"/>
</dbReference>
<evidence type="ECO:0000256" key="6">
    <source>
        <dbReference type="ARBA" id="ARBA00023235"/>
    </source>
</evidence>
<dbReference type="KEGG" id="sta:STHERM_c03100"/>
<comment type="catalytic activity">
    <reaction evidence="7">
        <text>Couples ATP hydrolysis with the unwinding of duplex DNA by translocating in the 3'-5' direction.</text>
        <dbReference type="EC" id="5.6.2.4"/>
    </reaction>
</comment>
<comment type="catalytic activity">
    <reaction evidence="9">
        <text>ATP + H2O = ADP + phosphate + H(+)</text>
        <dbReference type="Rhea" id="RHEA:13065"/>
        <dbReference type="ChEBI" id="CHEBI:15377"/>
        <dbReference type="ChEBI" id="CHEBI:15378"/>
        <dbReference type="ChEBI" id="CHEBI:30616"/>
        <dbReference type="ChEBI" id="CHEBI:43474"/>
        <dbReference type="ChEBI" id="CHEBI:456216"/>
        <dbReference type="EC" id="5.6.2.4"/>
    </reaction>
</comment>
<evidence type="ECO:0000256" key="8">
    <source>
        <dbReference type="ARBA" id="ARBA00034808"/>
    </source>
</evidence>
<evidence type="ECO:0000256" key="9">
    <source>
        <dbReference type="ARBA" id="ARBA00048988"/>
    </source>
</evidence>
<dbReference type="PROSITE" id="PS51192">
    <property type="entry name" value="HELICASE_ATP_BIND_1"/>
    <property type="match status" value="1"/>
</dbReference>
<dbReference type="eggNOG" id="COG1061">
    <property type="taxonomic scope" value="Bacteria"/>
</dbReference>
<evidence type="ECO:0000256" key="1">
    <source>
        <dbReference type="ARBA" id="ARBA00006637"/>
    </source>
</evidence>
<keyword evidence="5" id="KW-0067">ATP-binding</keyword>
<dbReference type="Pfam" id="PF13625">
    <property type="entry name" value="Helicase_C_3"/>
    <property type="match status" value="1"/>
</dbReference>
<gene>
    <name evidence="12" type="ordered locus">STHERM_c03100</name>
</gene>
<dbReference type="PROSITE" id="PS51194">
    <property type="entry name" value="HELICASE_CTER"/>
    <property type="match status" value="1"/>
</dbReference>
<dbReference type="InterPro" id="IPR014001">
    <property type="entry name" value="Helicase_ATP-bd"/>
</dbReference>
<sequence length="588" mass="66444">MPHPPPPVQPHPPCPPPPPWATLTPMSGPLIVQSDGTILLEVSHPEADEARNAITPFTELLTSPEYIHTYRITPISLWNAASAGLTYDQITTRLSRYARYPVPPTLLDTIRHTLKRAGTLTLLPTPSPHTLLLSIRPPASRQELLSYRQLARLLEPSTPDLPPRDDALYVPLIHRGTIKQLLIDLGYPVTDLVPLQEGEPLPLSLRTTTRSGRPFALRPYQEAAVKAFTGDDGPGTGYGTIVMPCGAGKTVVGLALMAHYRTSTLILTPNVAAAHQWIDEILDKTTLTEDQIAEYTGESKDIKPVTVATYHILTWRPDQTQEHYPHFDLFLARNWGLIIYDEVHLLPAPVFRITAELQAKRRCGLTATLVREDGKERHLFALVGPKRHDIPWKEVEAQGWIAEALCYEIRIPLPEDLRLAYIAADQRKKHTIASTNPLKDRVVAVLLERHPDLPTLIIGQYLDQLERIARTLGLPLITGRTPNRERERLYREFKEGRITRLVVSRVANFSIDLPDAAVAIQVSGTFGSRQEEAQRLGRILRPKHHHAYFYTIVTRDTLEEHFAANRQRFLTEQGYRYQMELWSEDELT</sequence>
<comment type="similarity">
    <text evidence="1">Belongs to the helicase family. RAD25/XPB subfamily.</text>
</comment>
<dbReference type="GO" id="GO:0016787">
    <property type="term" value="F:hydrolase activity"/>
    <property type="evidence" value="ECO:0007669"/>
    <property type="project" value="UniProtKB-KW"/>
</dbReference>
<dbReference type="GO" id="GO:0043138">
    <property type="term" value="F:3'-5' DNA helicase activity"/>
    <property type="evidence" value="ECO:0007669"/>
    <property type="project" value="UniProtKB-EC"/>
</dbReference>
<dbReference type="PANTHER" id="PTHR11274">
    <property type="entry name" value="RAD25/XP-B DNA REPAIR HELICASE"/>
    <property type="match status" value="1"/>
</dbReference>
<dbReference type="HOGENOM" id="CLU_008213_4_0_12"/>
<feature type="domain" description="Helicase C-terminal" evidence="11">
    <location>
        <begin position="437"/>
        <end position="588"/>
    </location>
</feature>
<proteinExistence type="inferred from homology"/>
<dbReference type="InterPro" id="IPR001650">
    <property type="entry name" value="Helicase_C-like"/>
</dbReference>
<keyword evidence="4 12" id="KW-0347">Helicase</keyword>
<dbReference type="Gene3D" id="3.40.50.300">
    <property type="entry name" value="P-loop containing nucleotide triphosphate hydrolases"/>
    <property type="match status" value="2"/>
</dbReference>
<feature type="domain" description="Helicase ATP-binding" evidence="10">
    <location>
        <begin position="239"/>
        <end position="387"/>
    </location>
</feature>
<keyword evidence="2" id="KW-0547">Nucleotide-binding</keyword>
<dbReference type="Pfam" id="PF04851">
    <property type="entry name" value="ResIII"/>
    <property type="match status" value="1"/>
</dbReference>
<dbReference type="SUPFAM" id="SSF52540">
    <property type="entry name" value="P-loop containing nucleoside triphosphate hydrolases"/>
    <property type="match status" value="2"/>
</dbReference>
<dbReference type="GO" id="GO:0005524">
    <property type="term" value="F:ATP binding"/>
    <property type="evidence" value="ECO:0007669"/>
    <property type="project" value="UniProtKB-KW"/>
</dbReference>
<reference evidence="12 13" key="2">
    <citation type="journal article" date="2010" name="J. Bacteriol.">
        <title>Genome sequence of the polysaccharide-degrading, thermophilic anaerobe Spirochaeta thermophila DSM 6192.</title>
        <authorList>
            <person name="Angelov A."/>
            <person name="Liebl S."/>
            <person name="Ballschmiter M."/>
            <person name="Bomeke M."/>
            <person name="Lehmann R."/>
            <person name="Liesegang H."/>
            <person name="Daniel R."/>
            <person name="Liebl W."/>
        </authorList>
    </citation>
    <scope>NUCLEOTIDE SEQUENCE [LARGE SCALE GENOMIC DNA]</scope>
    <source>
        <strain evidence="13">ATCC 49972 / DSM 6192 / RI 19.B1</strain>
    </source>
</reference>
<evidence type="ECO:0000256" key="3">
    <source>
        <dbReference type="ARBA" id="ARBA00022801"/>
    </source>
</evidence>
<keyword evidence="3" id="KW-0378">Hydrolase</keyword>
<evidence type="ECO:0000259" key="10">
    <source>
        <dbReference type="PROSITE" id="PS51192"/>
    </source>
</evidence>
<protein>
    <recommendedName>
        <fullName evidence="8">DNA 3'-5' helicase</fullName>
        <ecNumber evidence="8">5.6.2.4</ecNumber>
    </recommendedName>
</protein>
<dbReference type="AlphaFoldDB" id="E0RP89"/>
<dbReference type="SMART" id="SM00490">
    <property type="entry name" value="HELICc"/>
    <property type="match status" value="1"/>
</dbReference>
<dbReference type="InterPro" id="IPR027417">
    <property type="entry name" value="P-loop_NTPase"/>
</dbReference>
<dbReference type="InterPro" id="IPR050615">
    <property type="entry name" value="ATP-dep_DNA_Helicase"/>
</dbReference>
<evidence type="ECO:0000256" key="7">
    <source>
        <dbReference type="ARBA" id="ARBA00034617"/>
    </source>
</evidence>